<sequence>MFIASGFSSSSKLDFSLSAVSTTTDHDVATICFNSTLVATTENLSYLNKRINIDQNYAPLYFQNNITTYITHNHILKQS</sequence>
<accession>A0A3D9MZ54</accession>
<dbReference type="AlphaFoldDB" id="A0A3D9MZ54"/>
<dbReference type="Proteomes" id="UP000256919">
    <property type="component" value="Unassembled WGS sequence"/>
</dbReference>
<keyword evidence="2" id="KW-1185">Reference proteome</keyword>
<gene>
    <name evidence="1" type="ORF">DFQ09_102161</name>
</gene>
<protein>
    <submittedName>
        <fullName evidence="1">Uncharacterized protein</fullName>
    </submittedName>
</protein>
<evidence type="ECO:0000313" key="2">
    <source>
        <dbReference type="Proteomes" id="UP000256919"/>
    </source>
</evidence>
<dbReference type="EMBL" id="QREI01000002">
    <property type="protein sequence ID" value="REE25571.1"/>
    <property type="molecule type" value="Genomic_DNA"/>
</dbReference>
<evidence type="ECO:0000313" key="1">
    <source>
        <dbReference type="EMBL" id="REE25571.1"/>
    </source>
</evidence>
<organism evidence="1 2">
    <name type="scientific">Winogradskyella pacifica</name>
    <dbReference type="NCBI Taxonomy" id="664642"/>
    <lineage>
        <taxon>Bacteria</taxon>
        <taxon>Pseudomonadati</taxon>
        <taxon>Bacteroidota</taxon>
        <taxon>Flavobacteriia</taxon>
        <taxon>Flavobacteriales</taxon>
        <taxon>Flavobacteriaceae</taxon>
        <taxon>Winogradskyella</taxon>
    </lineage>
</organism>
<reference evidence="1 2" key="1">
    <citation type="submission" date="2018-07" db="EMBL/GenBank/DDBJ databases">
        <title>Genomic Encyclopedia of Type Strains, Phase III (KMG-III): the genomes of soil and plant-associated and newly described type strains.</title>
        <authorList>
            <person name="Whitman W."/>
        </authorList>
    </citation>
    <scope>NUCLEOTIDE SEQUENCE [LARGE SCALE GENOMIC DNA]</scope>
    <source>
        <strain evidence="1 2">CECT 7948</strain>
    </source>
</reference>
<name>A0A3D9MZ54_9FLAO</name>
<comment type="caution">
    <text evidence="1">The sequence shown here is derived from an EMBL/GenBank/DDBJ whole genome shotgun (WGS) entry which is preliminary data.</text>
</comment>
<proteinExistence type="predicted"/>